<keyword evidence="1 2" id="KW-0732">Signal</keyword>
<organism evidence="4 5">
    <name type="scientific">Desmophyllum pertusum</name>
    <dbReference type="NCBI Taxonomy" id="174260"/>
    <lineage>
        <taxon>Eukaryota</taxon>
        <taxon>Metazoa</taxon>
        <taxon>Cnidaria</taxon>
        <taxon>Anthozoa</taxon>
        <taxon>Hexacorallia</taxon>
        <taxon>Scleractinia</taxon>
        <taxon>Caryophylliina</taxon>
        <taxon>Caryophylliidae</taxon>
        <taxon>Desmophyllum</taxon>
    </lineage>
</organism>
<dbReference type="OrthoDB" id="5951115at2759"/>
<feature type="signal peptide" evidence="2">
    <location>
        <begin position="1"/>
        <end position="18"/>
    </location>
</feature>
<dbReference type="EMBL" id="MU827304">
    <property type="protein sequence ID" value="KAJ7365222.1"/>
    <property type="molecule type" value="Genomic_DNA"/>
</dbReference>
<name>A0A9W9YS31_9CNID</name>
<keyword evidence="5" id="KW-1185">Reference proteome</keyword>
<gene>
    <name evidence="4" type="primary">GM2A_4</name>
    <name evidence="4" type="ORF">OS493_007874</name>
</gene>
<reference evidence="4" key="1">
    <citation type="submission" date="2023-01" db="EMBL/GenBank/DDBJ databases">
        <title>Genome assembly of the deep-sea coral Lophelia pertusa.</title>
        <authorList>
            <person name="Herrera S."/>
            <person name="Cordes E."/>
        </authorList>
    </citation>
    <scope>NUCLEOTIDE SEQUENCE</scope>
    <source>
        <strain evidence="4">USNM1676648</strain>
        <tissue evidence="4">Polyp</tissue>
    </source>
</reference>
<feature type="domain" description="MD-2-related lipid-recognition" evidence="3">
    <location>
        <begin position="21"/>
        <end position="155"/>
    </location>
</feature>
<evidence type="ECO:0000259" key="3">
    <source>
        <dbReference type="SMART" id="SM00737"/>
    </source>
</evidence>
<dbReference type="SMART" id="SM00737">
    <property type="entry name" value="ML"/>
    <property type="match status" value="1"/>
</dbReference>
<sequence length="158" mass="18208">MAFIQIFLLVILAFAVDAHRWNNCDNTSPVRFEEIRLSPDPLRLNKGAGVTFGGKFKVNGDAGTQYTIRVTLKKKVWFWVTVKDRTRDIGCDRMKVYIGEAHCPLKNGEYTVKERNQILPDVKLPSFLKRGNYFIRADLRNKENNKRIACLEAYVKIA</sequence>
<dbReference type="Pfam" id="PF02221">
    <property type="entry name" value="E1_DerP2_DerF2"/>
    <property type="match status" value="1"/>
</dbReference>
<dbReference type="InterPro" id="IPR003172">
    <property type="entry name" value="ML_dom"/>
</dbReference>
<protein>
    <submittedName>
        <fullName evidence="4">Ganglioside GM2 activator</fullName>
    </submittedName>
</protein>
<evidence type="ECO:0000256" key="1">
    <source>
        <dbReference type="ARBA" id="ARBA00022729"/>
    </source>
</evidence>
<dbReference type="GO" id="GO:0008047">
    <property type="term" value="F:enzyme activator activity"/>
    <property type="evidence" value="ECO:0007669"/>
    <property type="project" value="InterPro"/>
</dbReference>
<evidence type="ECO:0000313" key="4">
    <source>
        <dbReference type="EMBL" id="KAJ7365222.1"/>
    </source>
</evidence>
<dbReference type="GO" id="GO:0005319">
    <property type="term" value="F:lipid transporter activity"/>
    <property type="evidence" value="ECO:0007669"/>
    <property type="project" value="TreeGrafter"/>
</dbReference>
<evidence type="ECO:0000256" key="2">
    <source>
        <dbReference type="SAM" id="SignalP"/>
    </source>
</evidence>
<dbReference type="InterPro" id="IPR028996">
    <property type="entry name" value="GM2-AP"/>
</dbReference>
<dbReference type="Gene3D" id="2.70.220.10">
    <property type="entry name" value="Ganglioside GM2 activator"/>
    <property type="match status" value="1"/>
</dbReference>
<dbReference type="AlphaFoldDB" id="A0A9W9YS31"/>
<dbReference type="PANTHER" id="PTHR17357">
    <property type="entry name" value="GM2 GANGLIOSIDE ACTIVATOR PROTEIN"/>
    <property type="match status" value="1"/>
</dbReference>
<dbReference type="PANTHER" id="PTHR17357:SF0">
    <property type="entry name" value="GANGLIOSIDE GM2 ACTIVATOR"/>
    <property type="match status" value="1"/>
</dbReference>
<feature type="chain" id="PRO_5040847919" evidence="2">
    <location>
        <begin position="19"/>
        <end position="158"/>
    </location>
</feature>
<dbReference type="SUPFAM" id="SSF63707">
    <property type="entry name" value="Ganglioside M2 (gm2) activator"/>
    <property type="match status" value="1"/>
</dbReference>
<accession>A0A9W9YS31</accession>
<comment type="caution">
    <text evidence="4">The sequence shown here is derived from an EMBL/GenBank/DDBJ whole genome shotgun (WGS) entry which is preliminary data.</text>
</comment>
<proteinExistence type="predicted"/>
<dbReference type="GO" id="GO:0006689">
    <property type="term" value="P:ganglioside catabolic process"/>
    <property type="evidence" value="ECO:0007669"/>
    <property type="project" value="InterPro"/>
</dbReference>
<evidence type="ECO:0000313" key="5">
    <source>
        <dbReference type="Proteomes" id="UP001163046"/>
    </source>
</evidence>
<dbReference type="Proteomes" id="UP001163046">
    <property type="component" value="Unassembled WGS sequence"/>
</dbReference>
<dbReference type="GO" id="GO:0009898">
    <property type="term" value="C:cytoplasmic side of plasma membrane"/>
    <property type="evidence" value="ECO:0007669"/>
    <property type="project" value="TreeGrafter"/>
</dbReference>
<dbReference type="InterPro" id="IPR036846">
    <property type="entry name" value="GM2-AP_sf"/>
</dbReference>